<dbReference type="SUPFAM" id="SSF52540">
    <property type="entry name" value="P-loop containing nucleoside triphosphate hydrolases"/>
    <property type="match status" value="1"/>
</dbReference>
<comment type="subcellular location">
    <subcellularLocation>
        <location evidence="7">Cytoplasm</location>
    </subcellularLocation>
</comment>
<dbReference type="HAMAP" id="MF_00109">
    <property type="entry name" value="Shikimate_kinase"/>
    <property type="match status" value="1"/>
</dbReference>
<feature type="binding site" evidence="7">
    <location>
        <position position="70"/>
    </location>
    <ligand>
        <name>substrate</name>
    </ligand>
</feature>
<evidence type="ECO:0000313" key="8">
    <source>
        <dbReference type="EMBL" id="SEO45408.1"/>
    </source>
</evidence>
<dbReference type="GO" id="GO:0004765">
    <property type="term" value="F:shikimate kinase activity"/>
    <property type="evidence" value="ECO:0007669"/>
    <property type="project" value="UniProtKB-UniRule"/>
</dbReference>
<keyword evidence="6 7" id="KW-0057">Aromatic amino acid biosynthesis</keyword>
<evidence type="ECO:0000256" key="6">
    <source>
        <dbReference type="ARBA" id="ARBA00023141"/>
    </source>
</evidence>
<comment type="cofactor">
    <cofactor evidence="7">
        <name>Mg(2+)</name>
        <dbReference type="ChEBI" id="CHEBI:18420"/>
    </cofactor>
    <text evidence="7">Binds 1 Mg(2+) ion per subunit.</text>
</comment>
<keyword evidence="2 7" id="KW-0808">Transferase</keyword>
<keyword evidence="1 7" id="KW-0028">Amino-acid biosynthesis</keyword>
<dbReference type="PANTHER" id="PTHR21087">
    <property type="entry name" value="SHIKIMATE KINASE"/>
    <property type="match status" value="1"/>
</dbReference>
<dbReference type="InterPro" id="IPR027417">
    <property type="entry name" value="P-loop_NTPase"/>
</dbReference>
<evidence type="ECO:0000256" key="2">
    <source>
        <dbReference type="ARBA" id="ARBA00022679"/>
    </source>
</evidence>
<feature type="binding site" evidence="7">
    <location>
        <position position="163"/>
    </location>
    <ligand>
        <name>ATP</name>
        <dbReference type="ChEBI" id="CHEBI:30616"/>
    </ligand>
</feature>
<keyword evidence="9" id="KW-1185">Reference proteome</keyword>
<feature type="binding site" evidence="7">
    <location>
        <position position="46"/>
    </location>
    <ligand>
        <name>substrate</name>
    </ligand>
</feature>
<dbReference type="KEGG" id="ddt:AAY81_00575"/>
<dbReference type="STRING" id="79604.AAY81_00575"/>
<dbReference type="UniPathway" id="UPA00053">
    <property type="reaction ID" value="UER00088"/>
</dbReference>
<sequence>MAVKRHHAGGYDLSKQVYFVGFMGAGKTTVSGYLATTLGLPSIDADEYLELLEDRVIADIFAEDGEDYFRDLETEYLEDLSQRSPRFIGTGGGVVKRACNVDIMKKYGFIIYLGVTADEASSRIPNTDSRPLFKDIETARRTVLEREPLYEAAADAYVNTTGRTVQDICAEVKQILIDNGVLIEEC</sequence>
<name>A0A172S0E7_9ACTN</name>
<protein>
    <recommendedName>
        <fullName evidence="7">Shikimate kinase</fullName>
        <shortName evidence="7">SK</shortName>
        <ecNumber evidence="7">2.7.1.71</ecNumber>
    </recommendedName>
</protein>
<keyword evidence="3 7" id="KW-0547">Nucleotide-binding</keyword>
<dbReference type="PATRIC" id="fig|79604.3.peg.118"/>
<feature type="binding site" evidence="7">
    <location>
        <position position="130"/>
    </location>
    <ligand>
        <name>ATP</name>
        <dbReference type="ChEBI" id="CHEBI:30616"/>
    </ligand>
</feature>
<keyword evidence="4 7" id="KW-0418">Kinase</keyword>
<dbReference type="Pfam" id="PF01202">
    <property type="entry name" value="SKI"/>
    <property type="match status" value="1"/>
</dbReference>
<evidence type="ECO:0000256" key="5">
    <source>
        <dbReference type="ARBA" id="ARBA00022840"/>
    </source>
</evidence>
<dbReference type="EMBL" id="FOEC01000001">
    <property type="protein sequence ID" value="SEO45408.1"/>
    <property type="molecule type" value="Genomic_DNA"/>
</dbReference>
<evidence type="ECO:0000256" key="7">
    <source>
        <dbReference type="HAMAP-Rule" id="MF_00109"/>
    </source>
</evidence>
<dbReference type="GO" id="GO:0005524">
    <property type="term" value="F:ATP binding"/>
    <property type="evidence" value="ECO:0007669"/>
    <property type="project" value="UniProtKB-UniRule"/>
</dbReference>
<dbReference type="PRINTS" id="PR01100">
    <property type="entry name" value="SHIKIMTKNASE"/>
</dbReference>
<dbReference type="InterPro" id="IPR031322">
    <property type="entry name" value="Shikimate/glucono_kinase"/>
</dbReference>
<dbReference type="Proteomes" id="UP000182975">
    <property type="component" value="Unassembled WGS sequence"/>
</dbReference>
<comment type="subunit">
    <text evidence="7">Monomer.</text>
</comment>
<evidence type="ECO:0000313" key="9">
    <source>
        <dbReference type="Proteomes" id="UP000182975"/>
    </source>
</evidence>
<comment type="similarity">
    <text evidence="7">Belongs to the shikimate kinase family.</text>
</comment>
<dbReference type="CDD" id="cd00464">
    <property type="entry name" value="SK"/>
    <property type="match status" value="1"/>
</dbReference>
<organism evidence="8 9">
    <name type="scientific">Denitrobacterium detoxificans</name>
    <dbReference type="NCBI Taxonomy" id="79604"/>
    <lineage>
        <taxon>Bacteria</taxon>
        <taxon>Bacillati</taxon>
        <taxon>Actinomycetota</taxon>
        <taxon>Coriobacteriia</taxon>
        <taxon>Eggerthellales</taxon>
        <taxon>Eggerthellaceae</taxon>
        <taxon>Denitrobacterium</taxon>
    </lineage>
</organism>
<evidence type="ECO:0000256" key="3">
    <source>
        <dbReference type="ARBA" id="ARBA00022741"/>
    </source>
</evidence>
<dbReference type="GO" id="GO:0000287">
    <property type="term" value="F:magnesium ion binding"/>
    <property type="evidence" value="ECO:0007669"/>
    <property type="project" value="UniProtKB-UniRule"/>
</dbReference>
<dbReference type="GO" id="GO:0009073">
    <property type="term" value="P:aromatic amino acid family biosynthetic process"/>
    <property type="evidence" value="ECO:0007669"/>
    <property type="project" value="UniProtKB-KW"/>
</dbReference>
<comment type="function">
    <text evidence="7">Catalyzes the specific phosphorylation of the 3-hydroxyl group of shikimic acid using ATP as a cosubstrate.</text>
</comment>
<dbReference type="GO" id="GO:0005829">
    <property type="term" value="C:cytosol"/>
    <property type="evidence" value="ECO:0007669"/>
    <property type="project" value="TreeGrafter"/>
</dbReference>
<evidence type="ECO:0000256" key="1">
    <source>
        <dbReference type="ARBA" id="ARBA00022605"/>
    </source>
</evidence>
<accession>A0A172S0E7</accession>
<dbReference type="PANTHER" id="PTHR21087:SF16">
    <property type="entry name" value="SHIKIMATE KINASE 1, CHLOROPLASTIC"/>
    <property type="match status" value="1"/>
</dbReference>
<dbReference type="OrthoDB" id="9800332at2"/>
<feature type="binding site" evidence="7">
    <location>
        <position position="28"/>
    </location>
    <ligand>
        <name>Mg(2+)</name>
        <dbReference type="ChEBI" id="CHEBI:18420"/>
    </ligand>
</feature>
<dbReference type="EC" id="2.7.1.71" evidence="7"/>
<dbReference type="AlphaFoldDB" id="A0A172S0E7"/>
<evidence type="ECO:0000256" key="4">
    <source>
        <dbReference type="ARBA" id="ARBA00022777"/>
    </source>
</evidence>
<dbReference type="RefSeq" id="WP_066664694.1">
    <property type="nucleotide sequence ID" value="NZ_CP011402.1"/>
</dbReference>
<feature type="binding site" evidence="7">
    <location>
        <begin position="24"/>
        <end position="29"/>
    </location>
    <ligand>
        <name>ATP</name>
        <dbReference type="ChEBI" id="CHEBI:30616"/>
    </ligand>
</feature>
<dbReference type="GO" id="GO:0008652">
    <property type="term" value="P:amino acid biosynthetic process"/>
    <property type="evidence" value="ECO:0007669"/>
    <property type="project" value="UniProtKB-KW"/>
</dbReference>
<keyword evidence="7" id="KW-0460">Magnesium</keyword>
<proteinExistence type="inferred from homology"/>
<gene>
    <name evidence="7" type="primary">aroK</name>
    <name evidence="8" type="ORF">SAMN02910314_00311</name>
</gene>
<feature type="binding site" evidence="7">
    <location>
        <position position="92"/>
    </location>
    <ligand>
        <name>substrate</name>
    </ligand>
</feature>
<dbReference type="InterPro" id="IPR000623">
    <property type="entry name" value="Shikimate_kinase/TSH1"/>
</dbReference>
<keyword evidence="5 7" id="KW-0067">ATP-binding</keyword>
<keyword evidence="7" id="KW-0963">Cytoplasm</keyword>
<feature type="binding site" evidence="7">
    <location>
        <position position="146"/>
    </location>
    <ligand>
        <name>substrate</name>
    </ligand>
</feature>
<comment type="pathway">
    <text evidence="7">Metabolic intermediate biosynthesis; chorismate biosynthesis; chorismate from D-erythrose 4-phosphate and phosphoenolpyruvate: step 5/7.</text>
</comment>
<dbReference type="Gene3D" id="3.40.50.300">
    <property type="entry name" value="P-loop containing nucleotide triphosphate hydrolases"/>
    <property type="match status" value="1"/>
</dbReference>
<reference evidence="9" key="1">
    <citation type="submission" date="2016-10" db="EMBL/GenBank/DDBJ databases">
        <authorList>
            <person name="Varghese N."/>
        </authorList>
    </citation>
    <scope>NUCLEOTIDE SEQUENCE [LARGE SCALE GENOMIC DNA]</scope>
    <source>
        <strain evidence="9">DSM 21843</strain>
    </source>
</reference>
<dbReference type="GO" id="GO:0009423">
    <property type="term" value="P:chorismate biosynthetic process"/>
    <property type="evidence" value="ECO:0007669"/>
    <property type="project" value="UniProtKB-UniRule"/>
</dbReference>
<keyword evidence="7" id="KW-0479">Metal-binding</keyword>
<comment type="catalytic activity">
    <reaction evidence="7">
        <text>shikimate + ATP = 3-phosphoshikimate + ADP + H(+)</text>
        <dbReference type="Rhea" id="RHEA:13121"/>
        <dbReference type="ChEBI" id="CHEBI:15378"/>
        <dbReference type="ChEBI" id="CHEBI:30616"/>
        <dbReference type="ChEBI" id="CHEBI:36208"/>
        <dbReference type="ChEBI" id="CHEBI:145989"/>
        <dbReference type="ChEBI" id="CHEBI:456216"/>
        <dbReference type="EC" id="2.7.1.71"/>
    </reaction>
</comment>